<dbReference type="Gramene" id="PHT83303">
    <property type="protein sequence ID" value="PHT83303"/>
    <property type="gene ID" value="T459_11746"/>
</dbReference>
<dbReference type="EMBL" id="AYRZ02000004">
    <property type="protein sequence ID" value="PHT83303.1"/>
    <property type="molecule type" value="Genomic_DNA"/>
</dbReference>
<reference evidence="1 2" key="1">
    <citation type="journal article" date="2014" name="Nat. Genet.">
        <title>Genome sequence of the hot pepper provides insights into the evolution of pungency in Capsicum species.</title>
        <authorList>
            <person name="Kim S."/>
            <person name="Park M."/>
            <person name="Yeom S.I."/>
            <person name="Kim Y.M."/>
            <person name="Lee J.M."/>
            <person name="Lee H.A."/>
            <person name="Seo E."/>
            <person name="Choi J."/>
            <person name="Cheong K."/>
            <person name="Kim K.T."/>
            <person name="Jung K."/>
            <person name="Lee G.W."/>
            <person name="Oh S.K."/>
            <person name="Bae C."/>
            <person name="Kim S.B."/>
            <person name="Lee H.Y."/>
            <person name="Kim S.Y."/>
            <person name="Kim M.S."/>
            <person name="Kang B.C."/>
            <person name="Jo Y.D."/>
            <person name="Yang H.B."/>
            <person name="Jeong H.J."/>
            <person name="Kang W.H."/>
            <person name="Kwon J.K."/>
            <person name="Shin C."/>
            <person name="Lim J.Y."/>
            <person name="Park J.H."/>
            <person name="Huh J.H."/>
            <person name="Kim J.S."/>
            <person name="Kim B.D."/>
            <person name="Cohen O."/>
            <person name="Paran I."/>
            <person name="Suh M.C."/>
            <person name="Lee S.B."/>
            <person name="Kim Y.K."/>
            <person name="Shin Y."/>
            <person name="Noh S.J."/>
            <person name="Park J."/>
            <person name="Seo Y.S."/>
            <person name="Kwon S.Y."/>
            <person name="Kim H.A."/>
            <person name="Park J.M."/>
            <person name="Kim H.J."/>
            <person name="Choi S.B."/>
            <person name="Bosland P.W."/>
            <person name="Reeves G."/>
            <person name="Jo S.H."/>
            <person name="Lee B.W."/>
            <person name="Cho H.T."/>
            <person name="Choi H.S."/>
            <person name="Lee M.S."/>
            <person name="Yu Y."/>
            <person name="Do Choi Y."/>
            <person name="Park B.S."/>
            <person name="van Deynze A."/>
            <person name="Ashrafi H."/>
            <person name="Hill T."/>
            <person name="Kim W.T."/>
            <person name="Pai H.S."/>
            <person name="Ahn H.K."/>
            <person name="Yeam I."/>
            <person name="Giovannoni J.J."/>
            <person name="Rose J.K."/>
            <person name="Sorensen I."/>
            <person name="Lee S.J."/>
            <person name="Kim R.W."/>
            <person name="Choi I.Y."/>
            <person name="Choi B.S."/>
            <person name="Lim J.S."/>
            <person name="Lee Y.H."/>
            <person name="Choi D."/>
        </authorList>
    </citation>
    <scope>NUCLEOTIDE SEQUENCE [LARGE SCALE GENOMIC DNA]</scope>
    <source>
        <strain evidence="2">cv. CM334</strain>
    </source>
</reference>
<proteinExistence type="predicted"/>
<evidence type="ECO:0000313" key="2">
    <source>
        <dbReference type="Proteomes" id="UP000222542"/>
    </source>
</evidence>
<keyword evidence="2" id="KW-1185">Reference proteome</keyword>
<sequence length="197" mass="22588">MSFPSSSTLPHGTSKLNLDMEEIRSYIKYYDDFSGAITNSVQDVVDALIFGLTTPSTMKLVDVGTPNTMIEIQWTLFDPGAQVWDREAMKALVKRDRKKSRIFRSLYLTKFGSSSKAKGSSDNEKKQKYVFEGCTIYQELPNELMLDYSKWAVEDLMKYHAERTVWATLDAYKDKLGQLSQLMNQNSFDVDYVQNIP</sequence>
<comment type="caution">
    <text evidence="1">The sequence shown here is derived from an EMBL/GenBank/DDBJ whole genome shotgun (WGS) entry which is preliminary data.</text>
</comment>
<dbReference type="AlphaFoldDB" id="A0A2G2ZMV2"/>
<evidence type="ECO:0000313" key="1">
    <source>
        <dbReference type="EMBL" id="PHT83303.1"/>
    </source>
</evidence>
<name>A0A2G2ZMV2_CAPAN</name>
<gene>
    <name evidence="1" type="ORF">T459_11746</name>
</gene>
<dbReference type="Proteomes" id="UP000222542">
    <property type="component" value="Unassembled WGS sequence"/>
</dbReference>
<reference evidence="1 2" key="2">
    <citation type="journal article" date="2017" name="Genome Biol.">
        <title>New reference genome sequences of hot pepper reveal the massive evolution of plant disease-resistance genes by retroduplication.</title>
        <authorList>
            <person name="Kim S."/>
            <person name="Park J."/>
            <person name="Yeom S.I."/>
            <person name="Kim Y.M."/>
            <person name="Seo E."/>
            <person name="Kim K.T."/>
            <person name="Kim M.S."/>
            <person name="Lee J.M."/>
            <person name="Cheong K."/>
            <person name="Shin H.S."/>
            <person name="Kim S.B."/>
            <person name="Han K."/>
            <person name="Lee J."/>
            <person name="Park M."/>
            <person name="Lee H.A."/>
            <person name="Lee H.Y."/>
            <person name="Lee Y."/>
            <person name="Oh S."/>
            <person name="Lee J.H."/>
            <person name="Choi E."/>
            <person name="Choi E."/>
            <person name="Lee S.E."/>
            <person name="Jeon J."/>
            <person name="Kim H."/>
            <person name="Choi G."/>
            <person name="Song H."/>
            <person name="Lee J."/>
            <person name="Lee S.C."/>
            <person name="Kwon J.K."/>
            <person name="Lee H.Y."/>
            <person name="Koo N."/>
            <person name="Hong Y."/>
            <person name="Kim R.W."/>
            <person name="Kang W.H."/>
            <person name="Huh J.H."/>
            <person name="Kang B.C."/>
            <person name="Yang T.J."/>
            <person name="Lee Y.H."/>
            <person name="Bennetzen J.L."/>
            <person name="Choi D."/>
        </authorList>
    </citation>
    <scope>NUCLEOTIDE SEQUENCE [LARGE SCALE GENOMIC DNA]</scope>
    <source>
        <strain evidence="2">cv. CM334</strain>
    </source>
</reference>
<protein>
    <submittedName>
        <fullName evidence="1">Uncharacterized protein</fullName>
    </submittedName>
</protein>
<dbReference type="STRING" id="4072.A0A2G2ZMV2"/>
<accession>A0A2G2ZMV2</accession>
<organism evidence="1 2">
    <name type="scientific">Capsicum annuum</name>
    <name type="common">Capsicum pepper</name>
    <dbReference type="NCBI Taxonomy" id="4072"/>
    <lineage>
        <taxon>Eukaryota</taxon>
        <taxon>Viridiplantae</taxon>
        <taxon>Streptophyta</taxon>
        <taxon>Embryophyta</taxon>
        <taxon>Tracheophyta</taxon>
        <taxon>Spermatophyta</taxon>
        <taxon>Magnoliopsida</taxon>
        <taxon>eudicotyledons</taxon>
        <taxon>Gunneridae</taxon>
        <taxon>Pentapetalae</taxon>
        <taxon>asterids</taxon>
        <taxon>lamiids</taxon>
        <taxon>Solanales</taxon>
        <taxon>Solanaceae</taxon>
        <taxon>Solanoideae</taxon>
        <taxon>Capsiceae</taxon>
        <taxon>Capsicum</taxon>
    </lineage>
</organism>